<accession>A0A8B8DDX3</accession>
<organism evidence="5 7">
    <name type="scientific">Crassostrea virginica</name>
    <name type="common">Eastern oyster</name>
    <dbReference type="NCBI Taxonomy" id="6565"/>
    <lineage>
        <taxon>Eukaryota</taxon>
        <taxon>Metazoa</taxon>
        <taxon>Spiralia</taxon>
        <taxon>Lophotrochozoa</taxon>
        <taxon>Mollusca</taxon>
        <taxon>Bivalvia</taxon>
        <taxon>Autobranchia</taxon>
        <taxon>Pteriomorphia</taxon>
        <taxon>Ostreida</taxon>
        <taxon>Ostreoidea</taxon>
        <taxon>Ostreidae</taxon>
        <taxon>Crassostrea</taxon>
    </lineage>
</organism>
<name>A0A8B8DDX3_CRAVI</name>
<keyword evidence="2" id="KW-0547">Nucleotide-binding</keyword>
<dbReference type="OrthoDB" id="202825at2759"/>
<evidence type="ECO:0000313" key="7">
    <source>
        <dbReference type="RefSeq" id="XP_022325890.1"/>
    </source>
</evidence>
<evidence type="ECO:0000313" key="5">
    <source>
        <dbReference type="Proteomes" id="UP000694844"/>
    </source>
</evidence>
<dbReference type="GO" id="GO:0005524">
    <property type="term" value="F:ATP binding"/>
    <property type="evidence" value="ECO:0007669"/>
    <property type="project" value="UniProtKB-KW"/>
</dbReference>
<feature type="compositionally biased region" description="Basic and acidic residues" evidence="4">
    <location>
        <begin position="477"/>
        <end position="504"/>
    </location>
</feature>
<feature type="region of interest" description="Disordered" evidence="4">
    <location>
        <begin position="430"/>
        <end position="451"/>
    </location>
</feature>
<dbReference type="KEGG" id="cvn:111125930"/>
<evidence type="ECO:0000313" key="6">
    <source>
        <dbReference type="RefSeq" id="XP_022325889.1"/>
    </source>
</evidence>
<dbReference type="RefSeq" id="XP_022325890.1">
    <property type="nucleotide sequence ID" value="XM_022470182.1"/>
</dbReference>
<keyword evidence="5" id="KW-1185">Reference proteome</keyword>
<dbReference type="GO" id="GO:0015631">
    <property type="term" value="F:tubulin binding"/>
    <property type="evidence" value="ECO:0007669"/>
    <property type="project" value="TreeGrafter"/>
</dbReference>
<reference evidence="6 7" key="1">
    <citation type="submission" date="2025-04" db="UniProtKB">
        <authorList>
            <consortium name="RefSeq"/>
        </authorList>
    </citation>
    <scope>IDENTIFICATION</scope>
    <source>
        <tissue evidence="6 7">Whole sample</tissue>
    </source>
</reference>
<dbReference type="SUPFAM" id="SSF56059">
    <property type="entry name" value="Glutathione synthetase ATP-binding domain-like"/>
    <property type="match status" value="1"/>
</dbReference>
<dbReference type="GeneID" id="111125930"/>
<sequence length="760" mass="88246">MAASKSLLDSLKKPEPTNFRMTDFRRELHLRHKREEHAKKEKLRALQESKYVSRYAITIDTSRARSNCDVLRMSIKELGFKEYPFGRKDNCCDVHWHACHFEENPEVFGGKVNKFPGMSEICSKMTLFRCLDIMRDLFPTDYDFYPRTWYLPAQFHEFSCEIRKMHERRVKPKPTFIIKPDTGAQGDGIYLLREPNEYSSLSGKCHVAQEYMSNVYLIDKFKFDFRIYVLLKSLEPLEFYICQEGLARFSTLPYENPTNKNIHESFMHLTNYSLNKRSSTFNRSDRDDEGSKRTLTSVLRRIAMNGHDSNKVWKSIERIVCKTIVAIVPEMKVEYQAAIPPGKTGPSCFQVLGFDILLLQNLKPILLEINASPSLSLDSEQEVSPGVFEYVLSPKDEEVKYPLIRDTLLHVVPIDKLKYFRKKKKQRLLKKLKASTSQKGKRPDPPVKQRTSIVIIKADESDEEKREVNVTQQMSEMHMDVDSHGDGTARDVNSDDERESNIKSDTELDEEVDNYFETKLRESCLKQLYPAIYDEECERYRILERVAGLFIFFLGIRGSLRIGPTGFRTFARKCRLNRKGMTNASVDIMYIDLQRRWDHMNPERTSGSGIKSIGKKGNGGSVVSSNTGLCYQGFLDACIEIARRKFYAPTKIEMLENLVDHCELNLNLRDNDLANNLPRLHFRRLGLQYRQGSMYAMPRRVIDQMTEETTIEDLLKAHEKKLRQPSREDIEAFLRKSRRMIYQPSSGSRVISVTKSPDSE</sequence>
<dbReference type="GO" id="GO:0036064">
    <property type="term" value="C:ciliary basal body"/>
    <property type="evidence" value="ECO:0007669"/>
    <property type="project" value="TreeGrafter"/>
</dbReference>
<keyword evidence="3" id="KW-0067">ATP-binding</keyword>
<feature type="region of interest" description="Disordered" evidence="4">
    <location>
        <begin position="476"/>
        <end position="504"/>
    </location>
</feature>
<keyword evidence="1" id="KW-0436">Ligase</keyword>
<evidence type="ECO:0000256" key="1">
    <source>
        <dbReference type="ARBA" id="ARBA00022598"/>
    </source>
</evidence>
<dbReference type="RefSeq" id="XP_022325889.1">
    <property type="nucleotide sequence ID" value="XM_022470181.1"/>
</dbReference>
<proteinExistence type="predicted"/>
<dbReference type="PANTHER" id="PTHR12241:SF154">
    <property type="entry name" value="TUBULIN POLYGLUTAMYLASE TTLL11"/>
    <property type="match status" value="1"/>
</dbReference>
<dbReference type="AlphaFoldDB" id="A0A8B8DDX3"/>
<dbReference type="PANTHER" id="PTHR12241">
    <property type="entry name" value="TUBULIN POLYGLUTAMYLASE"/>
    <property type="match status" value="1"/>
</dbReference>
<dbReference type="Proteomes" id="UP000694844">
    <property type="component" value="Chromosome 3"/>
</dbReference>
<evidence type="ECO:0000256" key="2">
    <source>
        <dbReference type="ARBA" id="ARBA00022741"/>
    </source>
</evidence>
<evidence type="ECO:0000256" key="4">
    <source>
        <dbReference type="SAM" id="MobiDB-lite"/>
    </source>
</evidence>
<protein>
    <submittedName>
        <fullName evidence="6 7">Tubulin polyglutamylase TTLL11-like isoform X1</fullName>
    </submittedName>
</protein>
<dbReference type="InterPro" id="IPR004344">
    <property type="entry name" value="TTL/TTLL_fam"/>
</dbReference>
<dbReference type="GO" id="GO:0070740">
    <property type="term" value="F:tubulin-glutamic acid ligase activity"/>
    <property type="evidence" value="ECO:0007669"/>
    <property type="project" value="TreeGrafter"/>
</dbReference>
<gene>
    <name evidence="6 7" type="primary">LOC111125930</name>
</gene>
<dbReference type="Gene3D" id="3.30.470.20">
    <property type="entry name" value="ATP-grasp fold, B domain"/>
    <property type="match status" value="1"/>
</dbReference>
<dbReference type="GO" id="GO:0000226">
    <property type="term" value="P:microtubule cytoskeleton organization"/>
    <property type="evidence" value="ECO:0007669"/>
    <property type="project" value="TreeGrafter"/>
</dbReference>
<evidence type="ECO:0000256" key="3">
    <source>
        <dbReference type="ARBA" id="ARBA00022840"/>
    </source>
</evidence>
<dbReference type="Pfam" id="PF03133">
    <property type="entry name" value="TTL"/>
    <property type="match status" value="1"/>
</dbReference>
<dbReference type="PROSITE" id="PS51221">
    <property type="entry name" value="TTL"/>
    <property type="match status" value="1"/>
</dbReference>